<dbReference type="InterPro" id="IPR033900">
    <property type="entry name" value="Gram_neg_porin_domain"/>
</dbReference>
<feature type="domain" description="Porin" evidence="2">
    <location>
        <begin position="17"/>
        <end position="361"/>
    </location>
</feature>
<name>A0AAW7XIQ4_9GAMM</name>
<dbReference type="RefSeq" id="WP_303478792.1">
    <property type="nucleotide sequence ID" value="NZ_CAXHZV010000004.1"/>
</dbReference>
<dbReference type="EMBL" id="JAUOPG010000004">
    <property type="protein sequence ID" value="MDO6453507.1"/>
    <property type="molecule type" value="Genomic_DNA"/>
</dbReference>
<feature type="signal peptide" evidence="1">
    <location>
        <begin position="1"/>
        <end position="30"/>
    </location>
</feature>
<evidence type="ECO:0000313" key="3">
    <source>
        <dbReference type="EMBL" id="MDO6453507.1"/>
    </source>
</evidence>
<keyword evidence="1" id="KW-0732">Signal</keyword>
<dbReference type="Pfam" id="PF13609">
    <property type="entry name" value="Porin_4"/>
    <property type="match status" value="1"/>
</dbReference>
<accession>A0AAW7XIQ4</accession>
<feature type="chain" id="PRO_5043723339" evidence="1">
    <location>
        <begin position="31"/>
        <end position="375"/>
    </location>
</feature>
<protein>
    <submittedName>
        <fullName evidence="3">Porin</fullName>
    </submittedName>
</protein>
<proteinExistence type="predicted"/>
<dbReference type="Gene3D" id="2.40.160.10">
    <property type="entry name" value="Porin"/>
    <property type="match status" value="1"/>
</dbReference>
<dbReference type="InterPro" id="IPR023614">
    <property type="entry name" value="Porin_dom_sf"/>
</dbReference>
<evidence type="ECO:0000313" key="4">
    <source>
        <dbReference type="Proteomes" id="UP001169862"/>
    </source>
</evidence>
<sequence>MKKNTPLSFHSCVKMTTLAVAISGATYASAGIELYNQDGTTFAADGLINTFYVHSKVDDQDNSLDRTQSRVKMGFLPNYIGFNAGKQMGDLKLGARSSFWVSINDANSNLTSTGIDVRQFYGTVDSDWGQVLIGKDFSLFNRSNIMSDEILLGYGQVASDGLVDGQGVSFGNIGAGYLYPFPNAQITYRTPDMNGLKLAVGLMDPSKSGSGSEESSPRLEAELTYGANLTPDVPVKFWVSGMTQSSDNGSNDIDSNGFAYGANIKFSGLSLTASGFTAEGVGAAGLSNLVTDKDADVDGWLVQASYSFGNERLVLSHGENSGGTTDGADNLDLENSTVAWFHSINSNLTLVAEYDRSQTDTRDTDSLALGAVLTW</sequence>
<comment type="caution">
    <text evidence="3">The sequence shown here is derived from an EMBL/GenBank/DDBJ whole genome shotgun (WGS) entry which is preliminary data.</text>
</comment>
<reference evidence="3" key="1">
    <citation type="submission" date="2023-07" db="EMBL/GenBank/DDBJ databases">
        <title>Genome content predicts the carbon catabolic preferences of heterotrophic bacteria.</title>
        <authorList>
            <person name="Gralka M."/>
        </authorList>
    </citation>
    <scope>NUCLEOTIDE SEQUENCE</scope>
    <source>
        <strain evidence="3">I2M16</strain>
    </source>
</reference>
<evidence type="ECO:0000256" key="1">
    <source>
        <dbReference type="SAM" id="SignalP"/>
    </source>
</evidence>
<organism evidence="3 4">
    <name type="scientific">Neptunomonas phycophila</name>
    <dbReference type="NCBI Taxonomy" id="1572645"/>
    <lineage>
        <taxon>Bacteria</taxon>
        <taxon>Pseudomonadati</taxon>
        <taxon>Pseudomonadota</taxon>
        <taxon>Gammaproteobacteria</taxon>
        <taxon>Oceanospirillales</taxon>
        <taxon>Oceanospirillaceae</taxon>
        <taxon>Neptunomonas</taxon>
    </lineage>
</organism>
<dbReference type="AlphaFoldDB" id="A0AAW7XIQ4"/>
<gene>
    <name evidence="3" type="ORF">Q4490_08015</name>
</gene>
<evidence type="ECO:0000259" key="2">
    <source>
        <dbReference type="Pfam" id="PF13609"/>
    </source>
</evidence>
<dbReference type="SUPFAM" id="SSF56935">
    <property type="entry name" value="Porins"/>
    <property type="match status" value="1"/>
</dbReference>
<dbReference type="Proteomes" id="UP001169862">
    <property type="component" value="Unassembled WGS sequence"/>
</dbReference>